<dbReference type="Gene3D" id="3.50.50.60">
    <property type="entry name" value="FAD/NAD(P)-binding domain"/>
    <property type="match status" value="1"/>
</dbReference>
<dbReference type="PANTHER" id="PTHR13847">
    <property type="entry name" value="SARCOSINE DEHYDROGENASE-RELATED"/>
    <property type="match status" value="1"/>
</dbReference>
<dbReference type="GO" id="GO:0005737">
    <property type="term" value="C:cytoplasm"/>
    <property type="evidence" value="ECO:0007669"/>
    <property type="project" value="TreeGrafter"/>
</dbReference>
<name>A0A7X5V1J3_9SPHN</name>
<evidence type="ECO:0000259" key="2">
    <source>
        <dbReference type="Pfam" id="PF01266"/>
    </source>
</evidence>
<dbReference type="EMBL" id="JAASQV010000003">
    <property type="protein sequence ID" value="NIJ66201.1"/>
    <property type="molecule type" value="Genomic_DNA"/>
</dbReference>
<dbReference type="Proteomes" id="UP000564677">
    <property type="component" value="Unassembled WGS sequence"/>
</dbReference>
<dbReference type="GO" id="GO:0016491">
    <property type="term" value="F:oxidoreductase activity"/>
    <property type="evidence" value="ECO:0007669"/>
    <property type="project" value="UniProtKB-KW"/>
</dbReference>
<dbReference type="SUPFAM" id="SSF51905">
    <property type="entry name" value="FAD/NAD(P)-binding domain"/>
    <property type="match status" value="1"/>
</dbReference>
<keyword evidence="1" id="KW-0560">Oxidoreductase</keyword>
<reference evidence="3 4" key="1">
    <citation type="submission" date="2020-03" db="EMBL/GenBank/DDBJ databases">
        <title>Genomic Encyclopedia of Type Strains, Phase IV (KMG-IV): sequencing the most valuable type-strain genomes for metagenomic binning, comparative biology and taxonomic classification.</title>
        <authorList>
            <person name="Goeker M."/>
        </authorList>
    </citation>
    <scope>NUCLEOTIDE SEQUENCE [LARGE SCALE GENOMIC DNA]</scope>
    <source>
        <strain evidence="3 4">DSM 4733</strain>
    </source>
</reference>
<sequence>MQHQPISRRKGEAPSTMPLWVATAAPGPGLAPLGAEIEADVLVIGGGIAGMTTALHLVEAGVDTVLLEAGQPGDQATGWSGGLVAPDYIRHTPETIGTVLGRHHGEMLTRMIGGSARAVFDLIERHAIDCDARQDGFYTPAHSEGLAQSQRGYAEQWQSRGYDVRFVEAREARHMFGVERYCGALRFGEGGSLNPLGYVRGLAQAALKQGARLFGESPVQALRREGGRWIARTPGGAVSARRVVLAANGGNARLHPALRRTALPLHVVQFATAPLDDVQRAAILPEGGAFTDKVSYLFTARLDPQGHLISAFPMSFLVRGDRAHLREARRRLRQHFAALSDPRIDHVWEGLAWVNASFLPELYDLGDGALAIQADNGRGIGINTQLGIEVAAAIASNSRARLSVVPREPHPIRLHAGAALLPKLLMTMAWLSN</sequence>
<keyword evidence="4" id="KW-1185">Reference proteome</keyword>
<dbReference type="Pfam" id="PF01266">
    <property type="entry name" value="DAO"/>
    <property type="match status" value="1"/>
</dbReference>
<accession>A0A7X5V1J3</accession>
<dbReference type="InterPro" id="IPR036188">
    <property type="entry name" value="FAD/NAD-bd_sf"/>
</dbReference>
<dbReference type="InterPro" id="IPR006076">
    <property type="entry name" value="FAD-dep_OxRdtase"/>
</dbReference>
<comment type="caution">
    <text evidence="3">The sequence shown here is derived from an EMBL/GenBank/DDBJ whole genome shotgun (WGS) entry which is preliminary data.</text>
</comment>
<proteinExistence type="predicted"/>
<gene>
    <name evidence="3" type="ORF">FHR20_003174</name>
</gene>
<evidence type="ECO:0000313" key="3">
    <source>
        <dbReference type="EMBL" id="NIJ66201.1"/>
    </source>
</evidence>
<dbReference type="RefSeq" id="WP_167300575.1">
    <property type="nucleotide sequence ID" value="NZ_JAASQV010000003.1"/>
</dbReference>
<protein>
    <submittedName>
        <fullName evidence="3">Glycine/D-amino acid oxidase-like deaminating enzyme</fullName>
    </submittedName>
</protein>
<evidence type="ECO:0000313" key="4">
    <source>
        <dbReference type="Proteomes" id="UP000564677"/>
    </source>
</evidence>
<dbReference type="AlphaFoldDB" id="A0A7X5V1J3"/>
<evidence type="ECO:0000256" key="1">
    <source>
        <dbReference type="ARBA" id="ARBA00023002"/>
    </source>
</evidence>
<dbReference type="PANTHER" id="PTHR13847:SF281">
    <property type="entry name" value="FAD DEPENDENT OXIDOREDUCTASE DOMAIN-CONTAINING PROTEIN"/>
    <property type="match status" value="1"/>
</dbReference>
<organism evidence="3 4">
    <name type="scientific">Sphingomonas leidyi</name>
    <dbReference type="NCBI Taxonomy" id="68569"/>
    <lineage>
        <taxon>Bacteria</taxon>
        <taxon>Pseudomonadati</taxon>
        <taxon>Pseudomonadota</taxon>
        <taxon>Alphaproteobacteria</taxon>
        <taxon>Sphingomonadales</taxon>
        <taxon>Sphingomonadaceae</taxon>
        <taxon>Sphingomonas</taxon>
    </lineage>
</organism>
<dbReference type="Gene3D" id="3.30.9.10">
    <property type="entry name" value="D-Amino Acid Oxidase, subunit A, domain 2"/>
    <property type="match status" value="1"/>
</dbReference>
<feature type="domain" description="FAD dependent oxidoreductase" evidence="2">
    <location>
        <begin position="40"/>
        <end position="352"/>
    </location>
</feature>